<dbReference type="InterPro" id="IPR011009">
    <property type="entry name" value="Kinase-like_dom_sf"/>
</dbReference>
<feature type="compositionally biased region" description="Acidic residues" evidence="1">
    <location>
        <begin position="630"/>
        <end position="644"/>
    </location>
</feature>
<evidence type="ECO:0000313" key="3">
    <source>
        <dbReference type="EMBL" id="KAF2444641.1"/>
    </source>
</evidence>
<feature type="compositionally biased region" description="Polar residues" evidence="1">
    <location>
        <begin position="659"/>
        <end position="677"/>
    </location>
</feature>
<dbReference type="PANTHER" id="PTHR24359">
    <property type="entry name" value="SERINE/THREONINE-PROTEIN KINASE SBK1"/>
    <property type="match status" value="1"/>
</dbReference>
<evidence type="ECO:0000259" key="2">
    <source>
        <dbReference type="PROSITE" id="PS50011"/>
    </source>
</evidence>
<dbReference type="GO" id="GO:0005524">
    <property type="term" value="F:ATP binding"/>
    <property type="evidence" value="ECO:0007669"/>
    <property type="project" value="InterPro"/>
</dbReference>
<dbReference type="PANTHER" id="PTHR24359:SF1">
    <property type="entry name" value="INHIBITOR OF NUCLEAR FACTOR KAPPA-B KINASE EPSILON SUBUNIT HOMOLOG 1-RELATED"/>
    <property type="match status" value="1"/>
</dbReference>
<feature type="region of interest" description="Disordered" evidence="1">
    <location>
        <begin position="591"/>
        <end position="700"/>
    </location>
</feature>
<accession>A0A9P4PKR0</accession>
<name>A0A9P4PKR0_9PLEO</name>
<dbReference type="GO" id="GO:0004674">
    <property type="term" value="F:protein serine/threonine kinase activity"/>
    <property type="evidence" value="ECO:0007669"/>
    <property type="project" value="TreeGrafter"/>
</dbReference>
<dbReference type="PROSITE" id="PS50011">
    <property type="entry name" value="PROTEIN_KINASE_DOM"/>
    <property type="match status" value="1"/>
</dbReference>
<comment type="caution">
    <text evidence="3">The sequence shown here is derived from an EMBL/GenBank/DDBJ whole genome shotgun (WGS) entry which is preliminary data.</text>
</comment>
<dbReference type="Proteomes" id="UP000799764">
    <property type="component" value="Unassembled WGS sequence"/>
</dbReference>
<protein>
    <submittedName>
        <fullName evidence="3">Kinase-like protein</fullName>
    </submittedName>
</protein>
<feature type="region of interest" description="Disordered" evidence="1">
    <location>
        <begin position="503"/>
        <end position="571"/>
    </location>
</feature>
<feature type="compositionally biased region" description="Low complexity" evidence="1">
    <location>
        <begin position="591"/>
        <end position="602"/>
    </location>
</feature>
<dbReference type="InterPro" id="IPR000719">
    <property type="entry name" value="Prot_kinase_dom"/>
</dbReference>
<dbReference type="CDD" id="cd00180">
    <property type="entry name" value="PKc"/>
    <property type="match status" value="1"/>
</dbReference>
<dbReference type="SUPFAM" id="SSF56112">
    <property type="entry name" value="Protein kinase-like (PK-like)"/>
    <property type="match status" value="1"/>
</dbReference>
<keyword evidence="3" id="KW-0418">Kinase</keyword>
<proteinExistence type="predicted"/>
<feature type="compositionally biased region" description="Low complexity" evidence="1">
    <location>
        <begin position="555"/>
        <end position="566"/>
    </location>
</feature>
<sequence length="957" mass="108717">MAQRRQAAAFFKFIESNRRFGTTGAPIDGAKPYLAPDQLDEYWTPARIREAIGDPHYNLHHIDIVRTTYIRVFSVLVVIERAECIKDLMQDERFADSKLPFDSDIPCMPSGWPSNKEDFQRFCTTQWQFSVTVMDGKQLMSGLRFPEERILPYRKLDALKSGDTATTYRIEIDQTCNLIVNSGRSNQSPAQVYVLKVYRPGDRGIEKNYENEVQAFRRLVLPKRRVSNLITFYGSWRHGNIYNVLLEYASGGNLEQFFGTVPAPTRAEDILKFWERLFGIVEALVAIHETVDKTSPPVKSIGIHQDIKPANILVCRGQSGSMFDVVFKLADFGLSHFRRTNKEQPSARIKDAFGTPMYSAPECCRIGVLQHTDVHITSKVDIWSMGCVFSEAACYVVLGQTGRDDYYKLRKSQIPEHVIGEGYDSCFHDGQDVLSAVQEMHVRLMQERRVSDSLLERVLHIVSQMLDSNPAHRLNVNQVYKMCKNLTEVASADVKFPRAFRTAQDHAWSPSRRPTDLDSASSHKSPVIPRRVPPQLPPEVATPGQGSGYHVPATSHSPRPQRSSSHIYRRSPNMFGHTMRSIDEYQQGLRISTTESPISPSPETRRPYSEMGSPRPSVTFARDSHTNDYVSDEEADERDEDEEEHQGYGRPNAFGYSERPTSWRVSYRNGQQMTHHGSSNKDHAYNRDDQNHEEARSTPYVSVQEALTWTSTSRSKAHSAINNEIGKLAGRDHVFLVDDSQSMEAHRVELQQVFEALAKIAATTDPDGIDLYFTNSPTETHNDKKWRPLAHMIEKRAFTGDCDMKNALQNIFDDFTASFDATTDKPRSNKLYKFMPFKSNALGSSKKKKGLSVYVFTTGVWQKLPKPASGVEQPILNVVRKLNENKHLDTRIGVQFIQFGDHPPGALRLARLDHLQEYEPTLSMDIIDTTKSTDNVLKMLLGAFNRNWDDDDDGKDC</sequence>
<dbReference type="SMART" id="SM00220">
    <property type="entry name" value="S_TKc"/>
    <property type="match status" value="1"/>
</dbReference>
<gene>
    <name evidence="3" type="ORF">P171DRAFT_520770</name>
</gene>
<keyword evidence="4" id="KW-1185">Reference proteome</keyword>
<keyword evidence="3" id="KW-0808">Transferase</keyword>
<dbReference type="Gene3D" id="1.10.510.10">
    <property type="entry name" value="Transferase(Phosphotransferase) domain 1"/>
    <property type="match status" value="1"/>
</dbReference>
<feature type="domain" description="Protein kinase" evidence="2">
    <location>
        <begin position="153"/>
        <end position="486"/>
    </location>
</feature>
<dbReference type="EMBL" id="MU001500">
    <property type="protein sequence ID" value="KAF2444641.1"/>
    <property type="molecule type" value="Genomic_DNA"/>
</dbReference>
<reference evidence="3" key="1">
    <citation type="journal article" date="2020" name="Stud. Mycol.">
        <title>101 Dothideomycetes genomes: a test case for predicting lifestyles and emergence of pathogens.</title>
        <authorList>
            <person name="Haridas S."/>
            <person name="Albert R."/>
            <person name="Binder M."/>
            <person name="Bloem J."/>
            <person name="Labutti K."/>
            <person name="Salamov A."/>
            <person name="Andreopoulos B."/>
            <person name="Baker S."/>
            <person name="Barry K."/>
            <person name="Bills G."/>
            <person name="Bluhm B."/>
            <person name="Cannon C."/>
            <person name="Castanera R."/>
            <person name="Culley D."/>
            <person name="Daum C."/>
            <person name="Ezra D."/>
            <person name="Gonzalez J."/>
            <person name="Henrissat B."/>
            <person name="Kuo A."/>
            <person name="Liang C."/>
            <person name="Lipzen A."/>
            <person name="Lutzoni F."/>
            <person name="Magnuson J."/>
            <person name="Mondo S."/>
            <person name="Nolan M."/>
            <person name="Ohm R."/>
            <person name="Pangilinan J."/>
            <person name="Park H.-J."/>
            <person name="Ramirez L."/>
            <person name="Alfaro M."/>
            <person name="Sun H."/>
            <person name="Tritt A."/>
            <person name="Yoshinaga Y."/>
            <person name="Zwiers L.-H."/>
            <person name="Turgeon B."/>
            <person name="Goodwin S."/>
            <person name="Spatafora J."/>
            <person name="Crous P."/>
            <person name="Grigoriev I."/>
        </authorList>
    </citation>
    <scope>NUCLEOTIDE SEQUENCE</scope>
    <source>
        <strain evidence="3">CBS 690.94</strain>
    </source>
</reference>
<dbReference type="Pfam" id="PF00069">
    <property type="entry name" value="Pkinase"/>
    <property type="match status" value="1"/>
</dbReference>
<evidence type="ECO:0000256" key="1">
    <source>
        <dbReference type="SAM" id="MobiDB-lite"/>
    </source>
</evidence>
<organism evidence="3 4">
    <name type="scientific">Karstenula rhodostoma CBS 690.94</name>
    <dbReference type="NCBI Taxonomy" id="1392251"/>
    <lineage>
        <taxon>Eukaryota</taxon>
        <taxon>Fungi</taxon>
        <taxon>Dikarya</taxon>
        <taxon>Ascomycota</taxon>
        <taxon>Pezizomycotina</taxon>
        <taxon>Dothideomycetes</taxon>
        <taxon>Pleosporomycetidae</taxon>
        <taxon>Pleosporales</taxon>
        <taxon>Massarineae</taxon>
        <taxon>Didymosphaeriaceae</taxon>
        <taxon>Karstenula</taxon>
    </lineage>
</organism>
<dbReference type="OrthoDB" id="5986190at2759"/>
<feature type="compositionally biased region" description="Basic and acidic residues" evidence="1">
    <location>
        <begin position="679"/>
        <end position="696"/>
    </location>
</feature>
<evidence type="ECO:0000313" key="4">
    <source>
        <dbReference type="Proteomes" id="UP000799764"/>
    </source>
</evidence>
<dbReference type="AlphaFoldDB" id="A0A9P4PKR0"/>